<dbReference type="AlphaFoldDB" id="A0A381V531"/>
<accession>A0A381V531</accession>
<dbReference type="EMBL" id="UINC01007877">
    <property type="protein sequence ID" value="SVA35496.1"/>
    <property type="molecule type" value="Genomic_DNA"/>
</dbReference>
<sequence>MDITVGIIGLGPMGGNIARILL</sequence>
<name>A0A381V531_9ZZZZ</name>
<proteinExistence type="predicted"/>
<gene>
    <name evidence="1" type="ORF">METZ01_LOCUS88350</name>
</gene>
<protein>
    <submittedName>
        <fullName evidence="1">Uncharacterized protein</fullName>
    </submittedName>
</protein>
<evidence type="ECO:0000313" key="1">
    <source>
        <dbReference type="EMBL" id="SVA35496.1"/>
    </source>
</evidence>
<organism evidence="1">
    <name type="scientific">marine metagenome</name>
    <dbReference type="NCBI Taxonomy" id="408172"/>
    <lineage>
        <taxon>unclassified sequences</taxon>
        <taxon>metagenomes</taxon>
        <taxon>ecological metagenomes</taxon>
    </lineage>
</organism>
<feature type="non-terminal residue" evidence="1">
    <location>
        <position position="22"/>
    </location>
</feature>
<reference evidence="1" key="1">
    <citation type="submission" date="2018-05" db="EMBL/GenBank/DDBJ databases">
        <authorList>
            <person name="Lanie J.A."/>
            <person name="Ng W.-L."/>
            <person name="Kazmierczak K.M."/>
            <person name="Andrzejewski T.M."/>
            <person name="Davidsen T.M."/>
            <person name="Wayne K.J."/>
            <person name="Tettelin H."/>
            <person name="Glass J.I."/>
            <person name="Rusch D."/>
            <person name="Podicherti R."/>
            <person name="Tsui H.-C.T."/>
            <person name="Winkler M.E."/>
        </authorList>
    </citation>
    <scope>NUCLEOTIDE SEQUENCE</scope>
</reference>